<evidence type="ECO:0000256" key="3">
    <source>
        <dbReference type="ARBA" id="ARBA00023136"/>
    </source>
</evidence>
<keyword evidence="1 4" id="KW-0812">Transmembrane</keyword>
<accession>A0A2M7ANI3</accession>
<dbReference type="InterPro" id="IPR053160">
    <property type="entry name" value="MFS_DHA3_Transporter"/>
</dbReference>
<protein>
    <recommendedName>
        <fullName evidence="5">Major facilitator superfamily (MFS) profile domain-containing protein</fullName>
    </recommendedName>
</protein>
<evidence type="ECO:0000256" key="1">
    <source>
        <dbReference type="ARBA" id="ARBA00022692"/>
    </source>
</evidence>
<dbReference type="InterPro" id="IPR020846">
    <property type="entry name" value="MFS_dom"/>
</dbReference>
<dbReference type="PANTHER" id="PTHR23530:SF1">
    <property type="entry name" value="PERMEASE, MAJOR FACILITATOR SUPERFAMILY-RELATED"/>
    <property type="match status" value="1"/>
</dbReference>
<dbReference type="AlphaFoldDB" id="A0A2M7ANI3"/>
<proteinExistence type="predicted"/>
<feature type="transmembrane region" description="Helical" evidence="4">
    <location>
        <begin position="55"/>
        <end position="76"/>
    </location>
</feature>
<organism evidence="6 7">
    <name type="scientific">candidate division WWE3 bacterium CG06_land_8_20_14_3_00_42_16</name>
    <dbReference type="NCBI Taxonomy" id="1975083"/>
    <lineage>
        <taxon>Bacteria</taxon>
        <taxon>Katanobacteria</taxon>
    </lineage>
</organism>
<evidence type="ECO:0000259" key="5">
    <source>
        <dbReference type="PROSITE" id="PS50850"/>
    </source>
</evidence>
<dbReference type="PROSITE" id="PS50850">
    <property type="entry name" value="MFS"/>
    <property type="match status" value="1"/>
</dbReference>
<feature type="transmembrane region" description="Helical" evidence="4">
    <location>
        <begin position="88"/>
        <end position="105"/>
    </location>
</feature>
<dbReference type="SUPFAM" id="SSF103473">
    <property type="entry name" value="MFS general substrate transporter"/>
    <property type="match status" value="1"/>
</dbReference>
<feature type="transmembrane region" description="Helical" evidence="4">
    <location>
        <begin position="266"/>
        <end position="284"/>
    </location>
</feature>
<reference evidence="7" key="1">
    <citation type="submission" date="2017-09" db="EMBL/GenBank/DDBJ databases">
        <title>Depth-based differentiation of microbial function through sediment-hosted aquifers and enrichment of novel symbionts in the deep terrestrial subsurface.</title>
        <authorList>
            <person name="Probst A.J."/>
            <person name="Ladd B."/>
            <person name="Jarett J.K."/>
            <person name="Geller-Mcgrath D.E."/>
            <person name="Sieber C.M.K."/>
            <person name="Emerson J.B."/>
            <person name="Anantharaman K."/>
            <person name="Thomas B.C."/>
            <person name="Malmstrom R."/>
            <person name="Stieglmeier M."/>
            <person name="Klingl A."/>
            <person name="Woyke T."/>
            <person name="Ryan C.M."/>
            <person name="Banfield J.F."/>
        </authorList>
    </citation>
    <scope>NUCLEOTIDE SEQUENCE [LARGE SCALE GENOMIC DNA]</scope>
</reference>
<evidence type="ECO:0000256" key="4">
    <source>
        <dbReference type="SAM" id="Phobius"/>
    </source>
</evidence>
<dbReference type="PANTHER" id="PTHR23530">
    <property type="entry name" value="TRANSPORT PROTEIN-RELATED"/>
    <property type="match status" value="1"/>
</dbReference>
<dbReference type="Proteomes" id="UP000229916">
    <property type="component" value="Unassembled WGS sequence"/>
</dbReference>
<comment type="caution">
    <text evidence="6">The sequence shown here is derived from an EMBL/GenBank/DDBJ whole genome shotgun (WGS) entry which is preliminary data.</text>
</comment>
<evidence type="ECO:0000313" key="7">
    <source>
        <dbReference type="Proteomes" id="UP000229916"/>
    </source>
</evidence>
<keyword evidence="2 4" id="KW-1133">Transmembrane helix</keyword>
<evidence type="ECO:0000313" key="6">
    <source>
        <dbReference type="EMBL" id="PIU68951.1"/>
    </source>
</evidence>
<feature type="transmembrane region" description="Helical" evidence="4">
    <location>
        <begin position="386"/>
        <end position="406"/>
    </location>
</feature>
<feature type="transmembrane region" description="Helical" evidence="4">
    <location>
        <begin position="296"/>
        <end position="312"/>
    </location>
</feature>
<evidence type="ECO:0000256" key="2">
    <source>
        <dbReference type="ARBA" id="ARBA00022989"/>
    </source>
</evidence>
<keyword evidence="3 4" id="KW-0472">Membrane</keyword>
<gene>
    <name evidence="6" type="ORF">COS81_02070</name>
</gene>
<sequence length="413" mass="45569">MNKIFRFYRHLRQREVEETFLIVQVIAAMAGGFIGPTYVLFLLSHNLNTFQVNLVNVFFMSSLFLLQTPTGAVADILGRKFSVTAGQLFWALGAFVYFLSTSFWGFVGGEILAATGKSFMTGAFEAWLFDHLASQKREKEYRKILSHAYKWGRLSIIPIGIVSGYIGTHVSLALPWLLAASFSLLAFVTAWFFLKPDGTLSCSLSEAPNRRGIGALLSVTKDSLKIILKKPIIIGLIAAWTILTFGVQAFNMYWAIIFKDTFGQQYLGIIFSILMVAIAMGYAAASHEKLDKNHPLANLSLVVAIIGIPMLVGSLFPFAFLILPAFLLHEIGRGAFDPIFSDYINTFIPSGLRATVNSLGAAFSNFGSIAGLLVSGFISVQTSPLFTWKISSVTILLILPILFVLFKKHPHLQ</sequence>
<dbReference type="Pfam" id="PF07690">
    <property type="entry name" value="MFS_1"/>
    <property type="match status" value="1"/>
</dbReference>
<feature type="transmembrane region" description="Helical" evidence="4">
    <location>
        <begin position="20"/>
        <end position="43"/>
    </location>
</feature>
<dbReference type="CDD" id="cd06174">
    <property type="entry name" value="MFS"/>
    <property type="match status" value="1"/>
</dbReference>
<dbReference type="InterPro" id="IPR011701">
    <property type="entry name" value="MFS"/>
</dbReference>
<feature type="transmembrane region" description="Helical" evidence="4">
    <location>
        <begin position="232"/>
        <end position="254"/>
    </location>
</feature>
<name>A0A2M7ANI3_UNCKA</name>
<dbReference type="GO" id="GO:0022857">
    <property type="term" value="F:transmembrane transporter activity"/>
    <property type="evidence" value="ECO:0007669"/>
    <property type="project" value="InterPro"/>
</dbReference>
<dbReference type="Gene3D" id="1.20.1250.20">
    <property type="entry name" value="MFS general substrate transporter like domains"/>
    <property type="match status" value="1"/>
</dbReference>
<dbReference type="EMBL" id="PEWD01000041">
    <property type="protein sequence ID" value="PIU68951.1"/>
    <property type="molecule type" value="Genomic_DNA"/>
</dbReference>
<dbReference type="InterPro" id="IPR036259">
    <property type="entry name" value="MFS_trans_sf"/>
</dbReference>
<feature type="transmembrane region" description="Helical" evidence="4">
    <location>
        <begin position="173"/>
        <end position="194"/>
    </location>
</feature>
<feature type="domain" description="Major facilitator superfamily (MFS) profile" evidence="5">
    <location>
        <begin position="232"/>
        <end position="413"/>
    </location>
</feature>
<feature type="transmembrane region" description="Helical" evidence="4">
    <location>
        <begin position="356"/>
        <end position="380"/>
    </location>
</feature>